<sequence>MPEISDIARLFDRRPKQMGSPAGPVLWNALRDSVCAHTPAETASEFATLLRAEFTRLTGVDLDDPAAIAEPEIIDGTPVAVDLPTWRTILLPLLIVRARQLYGELPTERP</sequence>
<dbReference type="Proteomes" id="UP000017048">
    <property type="component" value="Unassembled WGS sequence"/>
</dbReference>
<keyword evidence="2" id="KW-1185">Reference proteome</keyword>
<accession>U5EMD4</accession>
<dbReference type="OrthoDB" id="9799092at2"/>
<organism evidence="1 2">
    <name type="scientific">Nocardia asteroides NBRC 15531</name>
    <dbReference type="NCBI Taxonomy" id="1110697"/>
    <lineage>
        <taxon>Bacteria</taxon>
        <taxon>Bacillati</taxon>
        <taxon>Actinomycetota</taxon>
        <taxon>Actinomycetes</taxon>
        <taxon>Mycobacteriales</taxon>
        <taxon>Nocardiaceae</taxon>
        <taxon>Nocardia</taxon>
    </lineage>
</organism>
<proteinExistence type="predicted"/>
<evidence type="ECO:0000313" key="1">
    <source>
        <dbReference type="EMBL" id="GAD86234.1"/>
    </source>
</evidence>
<dbReference type="GeneID" id="91517419"/>
<dbReference type="AlphaFoldDB" id="U5EMD4"/>
<comment type="caution">
    <text evidence="1">The sequence shown here is derived from an EMBL/GenBank/DDBJ whole genome shotgun (WGS) entry which is preliminary data.</text>
</comment>
<gene>
    <name evidence="1" type="ORF">NCAST_32_07210</name>
</gene>
<name>U5EMD4_NOCAS</name>
<dbReference type="RefSeq" id="WP_019046996.1">
    <property type="nucleotide sequence ID" value="NZ_BAFO02000032.1"/>
</dbReference>
<dbReference type="EMBL" id="BAFO02000032">
    <property type="protein sequence ID" value="GAD86234.1"/>
    <property type="molecule type" value="Genomic_DNA"/>
</dbReference>
<reference evidence="1 2" key="1">
    <citation type="journal article" date="2014" name="BMC Genomics">
        <title>Genome based analysis of type-I polyketide synthase and nonribosomal peptide synthetase gene clusters in seven strains of five representative Nocardia species.</title>
        <authorList>
            <person name="Komaki H."/>
            <person name="Ichikawa N."/>
            <person name="Hosoyama A."/>
            <person name="Takahashi-Nakaguchi A."/>
            <person name="Matsuzawa T."/>
            <person name="Suzuki K."/>
            <person name="Fujita N."/>
            <person name="Gonoi T."/>
        </authorList>
    </citation>
    <scope>NUCLEOTIDE SEQUENCE [LARGE SCALE GENOMIC DNA]</scope>
    <source>
        <strain evidence="1 2">NBRC 15531</strain>
    </source>
</reference>
<dbReference type="STRING" id="1824.SAMN05444423_102388"/>
<protein>
    <submittedName>
        <fullName evidence="1">Uncharacterized protein</fullName>
    </submittedName>
</protein>
<evidence type="ECO:0000313" key="2">
    <source>
        <dbReference type="Proteomes" id="UP000017048"/>
    </source>
</evidence>